<comment type="caution">
    <text evidence="6">The sequence shown here is derived from an EMBL/GenBank/DDBJ whole genome shotgun (WGS) entry which is preliminary data.</text>
</comment>
<reference evidence="6" key="1">
    <citation type="submission" date="2023-03" db="EMBL/GenBank/DDBJ databases">
        <title>Massive genome expansion in bonnet fungi (Mycena s.s.) driven by repeated elements and novel gene families across ecological guilds.</title>
        <authorList>
            <consortium name="Lawrence Berkeley National Laboratory"/>
            <person name="Harder C.B."/>
            <person name="Miyauchi S."/>
            <person name="Viragh M."/>
            <person name="Kuo A."/>
            <person name="Thoen E."/>
            <person name="Andreopoulos B."/>
            <person name="Lu D."/>
            <person name="Skrede I."/>
            <person name="Drula E."/>
            <person name="Henrissat B."/>
            <person name="Morin E."/>
            <person name="Kohler A."/>
            <person name="Barry K."/>
            <person name="LaButti K."/>
            <person name="Morin E."/>
            <person name="Salamov A."/>
            <person name="Lipzen A."/>
            <person name="Mereny Z."/>
            <person name="Hegedus B."/>
            <person name="Baldrian P."/>
            <person name="Stursova M."/>
            <person name="Weitz H."/>
            <person name="Taylor A."/>
            <person name="Grigoriev I.V."/>
            <person name="Nagy L.G."/>
            <person name="Martin F."/>
            <person name="Kauserud H."/>
        </authorList>
    </citation>
    <scope>NUCLEOTIDE SEQUENCE</scope>
    <source>
        <strain evidence="6">9144</strain>
    </source>
</reference>
<evidence type="ECO:0000256" key="2">
    <source>
        <dbReference type="ARBA" id="ARBA00004580"/>
    </source>
</evidence>
<dbReference type="GO" id="GO:0004439">
    <property type="term" value="F:phosphatidylinositol-4,5-bisphosphate 5-phosphatase activity"/>
    <property type="evidence" value="ECO:0007669"/>
    <property type="project" value="TreeGrafter"/>
</dbReference>
<dbReference type="EMBL" id="JARJCW010000039">
    <property type="protein sequence ID" value="KAJ7206536.1"/>
    <property type="molecule type" value="Genomic_DNA"/>
</dbReference>
<evidence type="ECO:0000259" key="5">
    <source>
        <dbReference type="PROSITE" id="PS50238"/>
    </source>
</evidence>
<dbReference type="Pfam" id="PF21310">
    <property type="entry name" value="OCRL-like_ASH"/>
    <property type="match status" value="1"/>
</dbReference>
<sequence length="945" mass="103814">MASQDSALRALLRPTDTVIVALEAFVVPQPTDPAIGTPVPPLPADVLSDPESVQRASEDARNRRVLAVVSHNDGPNSPEEGSVFVLKARSPGRALEQSDILRVFPVFGDFSVSMAQIRRSTLSLRLSQASSTLISLTITQGDILGRVPLVLCTQQVETLRTVLAECKRLKELVDAPPLASAPPLTTFSWLAPYTARRAPLPSLFALPEDLRVAYTPLHLRLSAAFAGDPGDDASDIVRIRDDWIRTRVREEGSRGKHLLRIRVGSFNVNGSLPSQDLSLWLGTEAAPSIPDQSLVSILNRVEKNPFEAASPLSSVEKTAQMKVVDAEVVSSTDTEGEDDDSGPDLLVLGFQELDLSAEALIYASSTAREDAWCDAVFAALGSRAGRYEKLVSKQLVGILVVAIVRTTMRPCFGEIKSSAAGTGIMGLMGNKGGTALRMHFTPPATDAVKAPAATVLTFVNAHLAAFDEMVERRHADFHELTRRLQFDLGAAAAVPRDGLPSADLNYRVDALDEDVRTILDSEDWAERRFETLLQYDQLKAAVRDKKAFTIFNEGPITHFPTYRFNPGLLKDPLGYDLKRRPAWTDRVLWASNAFARVEQRSYTGHPQITMSDHRPVSAEFTVEINIVDRPAAEAAADKLYRQLKGLEDAHEDTNARVNLKIMNVNVDMGKISYKKTVTQQVAVRNIGRVPCAYRLVPVDDESSIHPDWLTVEPMTALLLPDELVQITLTACIGNDSAARLNVDHKELNCTLILHTVMGKDHFIAVTAEYVPTCFANSLTRLTRLPGPIRSEGTLLTEDRTINAPREVMRLINWMMASDISMENIFVATADEMMVDTIRECLDTGAEFPFKPSPTDEKVPVAFGETLLRLLDSLPEPLVPVDLQQQCVEMTSRDEVFEMLDAFPPVAVNVWISVTAFLNFVCQSSADPEIKTTKIGGEVASHIAYL</sequence>
<name>A0AAD6Y835_9AGAR</name>
<evidence type="ECO:0000256" key="1">
    <source>
        <dbReference type="ARBA" id="ARBA00004146"/>
    </source>
</evidence>
<dbReference type="InterPro" id="IPR036691">
    <property type="entry name" value="Endo/exonu/phosph_ase_sf"/>
</dbReference>
<dbReference type="GO" id="GO:0007165">
    <property type="term" value="P:signal transduction"/>
    <property type="evidence" value="ECO:0007669"/>
    <property type="project" value="InterPro"/>
</dbReference>
<comment type="subcellular location">
    <subcellularLocation>
        <location evidence="2">Cytoplasmic vesicle</location>
        <location evidence="2">Phagosome membrane</location>
    </subcellularLocation>
    <subcellularLocation>
        <location evidence="1">Early endosome membrane</location>
    </subcellularLocation>
</comment>
<dbReference type="GO" id="GO:0031901">
    <property type="term" value="C:early endosome membrane"/>
    <property type="evidence" value="ECO:0007669"/>
    <property type="project" value="UniProtKB-SubCell"/>
</dbReference>
<dbReference type="AlphaFoldDB" id="A0AAD6Y835"/>
<keyword evidence="3" id="KW-0967">Endosome</keyword>
<protein>
    <submittedName>
        <fullName evidence="6">DNase I-like protein</fullName>
    </submittedName>
</protein>
<evidence type="ECO:0000256" key="4">
    <source>
        <dbReference type="ARBA" id="ARBA00023329"/>
    </source>
</evidence>
<dbReference type="Gene3D" id="1.10.555.10">
    <property type="entry name" value="Rho GTPase activation protein"/>
    <property type="match status" value="1"/>
</dbReference>
<dbReference type="InterPro" id="IPR008936">
    <property type="entry name" value="Rho_GTPase_activation_prot"/>
</dbReference>
<proteinExistence type="predicted"/>
<dbReference type="Pfam" id="PF22669">
    <property type="entry name" value="Exo_endo_phos2"/>
    <property type="match status" value="1"/>
</dbReference>
<dbReference type="GO" id="GO:0046856">
    <property type="term" value="P:phosphatidylinositol dephosphorylation"/>
    <property type="evidence" value="ECO:0007669"/>
    <property type="project" value="InterPro"/>
</dbReference>
<evidence type="ECO:0000313" key="7">
    <source>
        <dbReference type="Proteomes" id="UP001219525"/>
    </source>
</evidence>
<dbReference type="InterPro" id="IPR000300">
    <property type="entry name" value="IPPc"/>
</dbReference>
<dbReference type="SUPFAM" id="SSF56219">
    <property type="entry name" value="DNase I-like"/>
    <property type="match status" value="1"/>
</dbReference>
<dbReference type="Proteomes" id="UP001219525">
    <property type="component" value="Unassembled WGS sequence"/>
</dbReference>
<dbReference type="PANTHER" id="PTHR11200">
    <property type="entry name" value="INOSITOL 5-PHOSPHATASE"/>
    <property type="match status" value="1"/>
</dbReference>
<dbReference type="SMART" id="SM00128">
    <property type="entry name" value="IPPc"/>
    <property type="match status" value="1"/>
</dbReference>
<evidence type="ECO:0000256" key="3">
    <source>
        <dbReference type="ARBA" id="ARBA00022753"/>
    </source>
</evidence>
<gene>
    <name evidence="6" type="ORF">GGX14DRAFT_457228</name>
</gene>
<dbReference type="Gene3D" id="3.60.10.10">
    <property type="entry name" value="Endonuclease/exonuclease/phosphatase"/>
    <property type="match status" value="1"/>
</dbReference>
<dbReference type="InterPro" id="IPR013783">
    <property type="entry name" value="Ig-like_fold"/>
</dbReference>
<keyword evidence="4" id="KW-0968">Cytoplasmic vesicle</keyword>
<dbReference type="PANTHER" id="PTHR11200:SF300">
    <property type="entry name" value="TYPE II INOSITOL 1,4,5-TRISPHOSPHATE 5-PHOSPHATASE"/>
    <property type="match status" value="1"/>
</dbReference>
<dbReference type="Gene3D" id="2.60.40.10">
    <property type="entry name" value="Immunoglobulins"/>
    <property type="match status" value="1"/>
</dbReference>
<dbReference type="InterPro" id="IPR000198">
    <property type="entry name" value="RhoGAP_dom"/>
</dbReference>
<dbReference type="Pfam" id="PF00620">
    <property type="entry name" value="RhoGAP"/>
    <property type="match status" value="1"/>
</dbReference>
<dbReference type="SUPFAM" id="SSF48350">
    <property type="entry name" value="GTPase activation domain, GAP"/>
    <property type="match status" value="1"/>
</dbReference>
<dbReference type="InterPro" id="IPR046985">
    <property type="entry name" value="IP5"/>
</dbReference>
<evidence type="ECO:0000313" key="6">
    <source>
        <dbReference type="EMBL" id="KAJ7206536.1"/>
    </source>
</evidence>
<dbReference type="InterPro" id="IPR048869">
    <property type="entry name" value="OCRL-1_2_ASH"/>
</dbReference>
<feature type="domain" description="Rho-GAP" evidence="5">
    <location>
        <begin position="793"/>
        <end position="945"/>
    </location>
</feature>
<organism evidence="6 7">
    <name type="scientific">Mycena pura</name>
    <dbReference type="NCBI Taxonomy" id="153505"/>
    <lineage>
        <taxon>Eukaryota</taxon>
        <taxon>Fungi</taxon>
        <taxon>Dikarya</taxon>
        <taxon>Basidiomycota</taxon>
        <taxon>Agaricomycotina</taxon>
        <taxon>Agaricomycetes</taxon>
        <taxon>Agaricomycetidae</taxon>
        <taxon>Agaricales</taxon>
        <taxon>Marasmiineae</taxon>
        <taxon>Mycenaceae</taxon>
        <taxon>Mycena</taxon>
    </lineage>
</organism>
<accession>A0AAD6Y835</accession>
<dbReference type="PROSITE" id="PS50238">
    <property type="entry name" value="RHOGAP"/>
    <property type="match status" value="1"/>
</dbReference>
<keyword evidence="7" id="KW-1185">Reference proteome</keyword>